<sequence length="53" mass="6036">MEDKENLYQIGPVTYVIERVFTQSKTPQDVVVEEIITTAKQGIKISHSAKQMI</sequence>
<reference evidence="1 2" key="1">
    <citation type="submission" date="2020-06" db="EMBL/GenBank/DDBJ databases">
        <title>Characterization of fructooligosaccharide metabolism and fructooligosaccharide-degrading enzymes in human commensal butyrate producers.</title>
        <authorList>
            <person name="Tanno H."/>
            <person name="Fujii T."/>
            <person name="Hirano K."/>
            <person name="Maeno S."/>
            <person name="Tonozuka T."/>
            <person name="Sakamoto M."/>
            <person name="Ohkuma M."/>
            <person name="Tochio T."/>
            <person name="Endo A."/>
        </authorList>
    </citation>
    <scope>NUCLEOTIDE SEQUENCE [LARGE SCALE GENOMIC DNA]</scope>
    <source>
        <strain evidence="1 2">JCM 31056</strain>
    </source>
</reference>
<keyword evidence="2" id="KW-1185">Reference proteome</keyword>
<evidence type="ECO:0000313" key="1">
    <source>
        <dbReference type="EMBL" id="GFO88996.1"/>
    </source>
</evidence>
<evidence type="ECO:0000313" key="2">
    <source>
        <dbReference type="Proteomes" id="UP000620147"/>
    </source>
</evidence>
<gene>
    <name evidence="1" type="ORF">BUFA31_21600</name>
</gene>
<comment type="caution">
    <text evidence="1">The sequence shown here is derived from an EMBL/GenBank/DDBJ whole genome shotgun (WGS) entry which is preliminary data.</text>
</comment>
<protein>
    <submittedName>
        <fullName evidence="1">Uncharacterized protein</fullName>
    </submittedName>
</protein>
<name>A0ABQ1E1Y9_9FIRM</name>
<dbReference type="Proteomes" id="UP000620147">
    <property type="component" value="Unassembled WGS sequence"/>
</dbReference>
<accession>A0ABQ1E1Y9</accession>
<organism evidence="1 2">
    <name type="scientific">Butyricicoccus faecihominis</name>
    <dbReference type="NCBI Taxonomy" id="1712515"/>
    <lineage>
        <taxon>Bacteria</taxon>
        <taxon>Bacillati</taxon>
        <taxon>Bacillota</taxon>
        <taxon>Clostridia</taxon>
        <taxon>Eubacteriales</taxon>
        <taxon>Butyricicoccaceae</taxon>
        <taxon>Butyricicoccus</taxon>
    </lineage>
</organism>
<proteinExistence type="predicted"/>
<dbReference type="EMBL" id="BLYJ01000031">
    <property type="protein sequence ID" value="GFO88996.1"/>
    <property type="molecule type" value="Genomic_DNA"/>
</dbReference>
<dbReference type="RefSeq" id="WP_188885819.1">
    <property type="nucleotide sequence ID" value="NZ_BLYJ01000031.1"/>
</dbReference>